<dbReference type="AlphaFoldDB" id="A0A7M6W899"/>
<dbReference type="OrthoDB" id="5970620at2759"/>
<dbReference type="GO" id="GO:0042721">
    <property type="term" value="C:TIM22 mitochondrial import inner membrane insertion complex"/>
    <property type="evidence" value="ECO:0007669"/>
    <property type="project" value="InterPro"/>
</dbReference>
<dbReference type="EnsemblMetazoa" id="NM_001129782">
    <property type="protein sequence ID" value="NP_001123254"/>
    <property type="gene ID" value="LOC100170101"/>
</dbReference>
<dbReference type="PANTHER" id="PTHR21435:SF1">
    <property type="entry name" value="MITOCHONDRIAL IMPORT INNER MEMBRANE TRANSLOCASE SUBUNIT TIM29"/>
    <property type="match status" value="1"/>
</dbReference>
<evidence type="ECO:0008006" key="3">
    <source>
        <dbReference type="Google" id="ProtNLM"/>
    </source>
</evidence>
<dbReference type="PANTHER" id="PTHR21435">
    <property type="entry name" value="MITOCHONDRIAL IMPORT INNER MEMBRANE TRANSLOCASE SUBUNIT TIM29"/>
    <property type="match status" value="1"/>
</dbReference>
<evidence type="ECO:0000313" key="2">
    <source>
        <dbReference type="Proteomes" id="UP000002358"/>
    </source>
</evidence>
<keyword evidence="2" id="KW-1185">Reference proteome</keyword>
<dbReference type="InParanoid" id="A0A7M6W899"/>
<dbReference type="SMR" id="A0A7M6W899"/>
<dbReference type="GeneID" id="100170101"/>
<organism evidence="1 2">
    <name type="scientific">Nasonia vitripennis</name>
    <name type="common">Parasitic wasp</name>
    <dbReference type="NCBI Taxonomy" id="7425"/>
    <lineage>
        <taxon>Eukaryota</taxon>
        <taxon>Metazoa</taxon>
        <taxon>Ecdysozoa</taxon>
        <taxon>Arthropoda</taxon>
        <taxon>Hexapoda</taxon>
        <taxon>Insecta</taxon>
        <taxon>Pterygota</taxon>
        <taxon>Neoptera</taxon>
        <taxon>Endopterygota</taxon>
        <taxon>Hymenoptera</taxon>
        <taxon>Apocrita</taxon>
        <taxon>Proctotrupomorpha</taxon>
        <taxon>Chalcidoidea</taxon>
        <taxon>Pteromalidae</taxon>
        <taxon>Pteromalinae</taxon>
        <taxon>Nasonia</taxon>
    </lineage>
</organism>
<dbReference type="Proteomes" id="UP000002358">
    <property type="component" value="Chromosome 1"/>
</dbReference>
<name>A0A7M6W899_NASVI</name>
<dbReference type="GO" id="GO:0045039">
    <property type="term" value="P:protein insertion into mitochondrial inner membrane"/>
    <property type="evidence" value="ECO:0007669"/>
    <property type="project" value="TreeGrafter"/>
</dbReference>
<dbReference type="FunCoup" id="A0A7M6W899">
    <property type="interactions" value="421"/>
</dbReference>
<sequence>MFSNHFGRNICRINNGDVKIRRMFVTAERFKGTFVENWINYWKNLYTDYKEVALDIVKECRERPIKASIYATIAGGSYYCAKHNPDEVSFREQLISSSLKIGLVGEPIRNPVSVFYTKWLEQCYNEGIIRRLNLGVISFVWLDNYDKGCALYKTVCPYLKPRYVTFYQRIVDVGFLDNWWILENSMTDYDVNDSGTYDKLLA</sequence>
<dbReference type="RefSeq" id="NP_001123254.1">
    <property type="nucleotide sequence ID" value="NM_001129782.2"/>
</dbReference>
<dbReference type="InterPro" id="IPR019322">
    <property type="entry name" value="TIMM29"/>
</dbReference>
<dbReference type="Pfam" id="PF10171">
    <property type="entry name" value="Tim29"/>
    <property type="match status" value="1"/>
</dbReference>
<accession>A0A7M6W899</accession>
<proteinExistence type="predicted"/>
<dbReference type="KEGG" id="nvi:100170101"/>
<evidence type="ECO:0000313" key="1">
    <source>
        <dbReference type="EnsemblMetazoa" id="NP_001123254"/>
    </source>
</evidence>
<protein>
    <recommendedName>
        <fullName evidence="3">Mitochondrial import inner membrane translocase subunit Tim29</fullName>
    </recommendedName>
</protein>
<reference evidence="1" key="1">
    <citation type="submission" date="2021-01" db="UniProtKB">
        <authorList>
            <consortium name="EnsemblMetazoa"/>
        </authorList>
    </citation>
    <scope>IDENTIFICATION</scope>
</reference>